<accession>A0A3S9MWA4</accession>
<evidence type="ECO:0000313" key="3">
    <source>
        <dbReference type="Proteomes" id="UP000279600"/>
    </source>
</evidence>
<keyword evidence="3" id="KW-1185">Reference proteome</keyword>
<gene>
    <name evidence="2" type="ORF">EJ995_04235</name>
</gene>
<reference evidence="2 3" key="1">
    <citation type="submission" date="2018-12" db="EMBL/GenBank/DDBJ databases">
        <title>Complete genome of Nonlabens sp. MJ115.</title>
        <authorList>
            <person name="Choi H.S."/>
            <person name="Jung J."/>
        </authorList>
    </citation>
    <scope>NUCLEOTIDE SEQUENCE [LARGE SCALE GENOMIC DNA]</scope>
    <source>
        <strain evidence="2 3">MJ115</strain>
    </source>
</reference>
<dbReference type="OrthoDB" id="1144645at2"/>
<name>A0A3S9MWA4_9FLAO</name>
<proteinExistence type="predicted"/>
<dbReference type="Proteomes" id="UP000279600">
    <property type="component" value="Chromosome"/>
</dbReference>
<dbReference type="KEGG" id="noj:EJ995_04235"/>
<evidence type="ECO:0000256" key="1">
    <source>
        <dbReference type="SAM" id="Coils"/>
    </source>
</evidence>
<keyword evidence="1" id="KW-0175">Coiled coil</keyword>
<dbReference type="PROSITE" id="PS51257">
    <property type="entry name" value="PROKAR_LIPOPROTEIN"/>
    <property type="match status" value="1"/>
</dbReference>
<protein>
    <submittedName>
        <fullName evidence="2">Uncharacterized protein</fullName>
    </submittedName>
</protein>
<organism evidence="2 3">
    <name type="scientific">Nonlabens ponticola</name>
    <dbReference type="NCBI Taxonomy" id="2496866"/>
    <lineage>
        <taxon>Bacteria</taxon>
        <taxon>Pseudomonadati</taxon>
        <taxon>Bacteroidota</taxon>
        <taxon>Flavobacteriia</taxon>
        <taxon>Flavobacteriales</taxon>
        <taxon>Flavobacteriaceae</taxon>
        <taxon>Nonlabens</taxon>
    </lineage>
</organism>
<sequence>MKNYILTTALLAMALTACKTNEDPSDGIDNNAMDTAVMNNDDNDTQQFATNDQEPVRRYSNEDAQRLRSDFSNAVAVENDRATQVKGWTVYSTVNADLEELRNTPDEKVMTSTQQLRADYNILMSTIPAYLMVDDVRDAIADVNKEITEFEKEVAIPTTTRKENMENLEEIQEAYDDLAKEIAQARAKYVDNQEDAMEEYLEEINNIDDKKTTMQRYEDAAVEYNEELDSN</sequence>
<evidence type="ECO:0000313" key="2">
    <source>
        <dbReference type="EMBL" id="AZQ43478.1"/>
    </source>
</evidence>
<dbReference type="EMBL" id="CP034549">
    <property type="protein sequence ID" value="AZQ43478.1"/>
    <property type="molecule type" value="Genomic_DNA"/>
</dbReference>
<feature type="coiled-coil region" evidence="1">
    <location>
        <begin position="133"/>
        <end position="227"/>
    </location>
</feature>
<dbReference type="RefSeq" id="WP_126445923.1">
    <property type="nucleotide sequence ID" value="NZ_CP034549.1"/>
</dbReference>
<dbReference type="AlphaFoldDB" id="A0A3S9MWA4"/>